<dbReference type="Proteomes" id="UP000528945">
    <property type="component" value="Unassembled WGS sequence"/>
</dbReference>
<protein>
    <recommendedName>
        <fullName evidence="4">DUF5681 domain-containing protein</fullName>
    </recommendedName>
</protein>
<gene>
    <name evidence="2" type="ORF">GGR47_002347</name>
</gene>
<sequence>MDGAPQNTDGIRSEAFEEQKGKGRPKGAPNKTTALLKDAIIQAAIKAGGDGEEGGLVGYLVKQATDYPKGFLPLLGKVLPMQLAGDDGEPLVIKIVKPDA</sequence>
<evidence type="ECO:0008006" key="4">
    <source>
        <dbReference type="Google" id="ProtNLM"/>
    </source>
</evidence>
<name>A0AAW3TUB3_9SPHN</name>
<dbReference type="AlphaFoldDB" id="A0AAW3TUB3"/>
<evidence type="ECO:0000256" key="1">
    <source>
        <dbReference type="SAM" id="MobiDB-lite"/>
    </source>
</evidence>
<reference evidence="2 3" key="1">
    <citation type="submission" date="2020-08" db="EMBL/GenBank/DDBJ databases">
        <title>Genomic Encyclopedia of Type Strains, Phase IV (KMG-IV): sequencing the most valuable type-strain genomes for metagenomic binning, comparative biology and taxonomic classification.</title>
        <authorList>
            <person name="Goeker M."/>
        </authorList>
    </citation>
    <scope>NUCLEOTIDE SEQUENCE [LARGE SCALE GENOMIC DNA]</scope>
    <source>
        <strain evidence="2 3">DSM 15581</strain>
    </source>
</reference>
<evidence type="ECO:0000313" key="2">
    <source>
        <dbReference type="EMBL" id="MBB3876101.1"/>
    </source>
</evidence>
<feature type="compositionally biased region" description="Basic and acidic residues" evidence="1">
    <location>
        <begin position="11"/>
        <end position="21"/>
    </location>
</feature>
<feature type="region of interest" description="Disordered" evidence="1">
    <location>
        <begin position="1"/>
        <end position="31"/>
    </location>
</feature>
<dbReference type="RefSeq" id="WP_147035245.1">
    <property type="nucleotide sequence ID" value="NZ_JACIDB010000004.1"/>
</dbReference>
<dbReference type="EMBL" id="JACIDB010000004">
    <property type="protein sequence ID" value="MBB3876101.1"/>
    <property type="molecule type" value="Genomic_DNA"/>
</dbReference>
<comment type="caution">
    <text evidence="2">The sequence shown here is derived from an EMBL/GenBank/DDBJ whole genome shotgun (WGS) entry which is preliminary data.</text>
</comment>
<organism evidence="2 3">
    <name type="scientific">Sphingomonas aquatilis</name>
    <dbReference type="NCBI Taxonomy" id="93063"/>
    <lineage>
        <taxon>Bacteria</taxon>
        <taxon>Pseudomonadati</taxon>
        <taxon>Pseudomonadota</taxon>
        <taxon>Alphaproteobacteria</taxon>
        <taxon>Sphingomonadales</taxon>
        <taxon>Sphingomonadaceae</taxon>
        <taxon>Sphingomonas</taxon>
    </lineage>
</organism>
<accession>A0AAW3TUB3</accession>
<evidence type="ECO:0000313" key="3">
    <source>
        <dbReference type="Proteomes" id="UP000528945"/>
    </source>
</evidence>
<keyword evidence="3" id="KW-1185">Reference proteome</keyword>
<proteinExistence type="predicted"/>
<feature type="compositionally biased region" description="Polar residues" evidence="1">
    <location>
        <begin position="1"/>
        <end position="10"/>
    </location>
</feature>